<evidence type="ECO:0000313" key="3">
    <source>
        <dbReference type="EMBL" id="KAH6599760.1"/>
    </source>
</evidence>
<dbReference type="PANTHER" id="PTHR23025">
    <property type="entry name" value="TRIACYLGLYCEROL LIPASE"/>
    <property type="match status" value="1"/>
</dbReference>
<sequence>MIDHLLGRPSSGWKRSQIIVTILASVFFLHKSKRRAPIGILHRIDKILQCLPPWKIALVTLLGSYISENLLHLLFLNGPELYAKMYTRNFYRATWIMTSLDAGFFTCMNIRPKWLRDILSPLVSIAYMLFPERADRKVRAFRNKSTIDIIRCSWEKSTNPILYMLTMFDRGFLRIRKDIAIPLPLVPSPSVFLDRPKTHINARIYFDGTLAQLAEATELIFQIPGGGFVSMTPKNHDDYVSNWARQVRVPIVSINYGKAPEFPYPWALEECYEAYRSIIESNGKVLGMSGWDRLDEAGRIVSKNNPIKIVMVGDSAGGNLATGVILKCLEASHDTVKPPAAFISIYPCLSCDMTCWMTPSELNLVRAESSTSLLPMIDKKLHMRKFAPLEIADAPRAINVLTNRVDRSTSWYHKFLPKMFVHRSAGPSIPSGLSMTSRMSFFSDRIIAPELLRAMALFYLSESPVIADLVHDYYLSPLIAPEELLARFPKTFFIVGEKDPFADDTVLFAARLREAKAKAKTEWERARERRNRRGSFGKNQTGLGLTHLRPLRQSVGGINDMHSSNPDGSDGPRDGSSNDVSENVHDTESTLNFGAESERHIFSYGPDEMVQVKILEGISHAFFQMLTFLPESKQAVRVTSEWFMDIFHDYDARQHEGEMADAAAGFTTVPLVHVMNTSKGTSETTLPKNAVNYSLNGASPGGSAYQCVESQWNFPREKGDRSDISGQVKSTAEGSRVDKRLHEKGLVDATSGKTLQNDPTRIGPGSTGLYLPNSLLALSASDSRGSTGRSTTRTSVVMEEVAEDAVFAKRRSEMAGILRKKKTLLPSSSHSSS</sequence>
<dbReference type="EMBL" id="JAFCIX010000060">
    <property type="protein sequence ID" value="KAH6599760.1"/>
    <property type="molecule type" value="Genomic_DNA"/>
</dbReference>
<name>A0ABQ8FKA7_9FUNG</name>
<feature type="domain" description="Alpha/beta hydrolase fold-3" evidence="2">
    <location>
        <begin position="223"/>
        <end position="395"/>
    </location>
</feature>
<keyword evidence="4" id="KW-1185">Reference proteome</keyword>
<dbReference type="Proteomes" id="UP001648503">
    <property type="component" value="Unassembled WGS sequence"/>
</dbReference>
<comment type="caution">
    <text evidence="3">The sequence shown here is derived from an EMBL/GenBank/DDBJ whole genome shotgun (WGS) entry which is preliminary data.</text>
</comment>
<dbReference type="Pfam" id="PF07859">
    <property type="entry name" value="Abhydrolase_3"/>
    <property type="match status" value="2"/>
</dbReference>
<evidence type="ECO:0000256" key="1">
    <source>
        <dbReference type="SAM" id="MobiDB-lite"/>
    </source>
</evidence>
<dbReference type="SUPFAM" id="SSF53474">
    <property type="entry name" value="alpha/beta-Hydrolases"/>
    <property type="match status" value="1"/>
</dbReference>
<dbReference type="PANTHER" id="PTHR23025:SF3">
    <property type="entry name" value="HORMONE-SENSITIVE LIPASE"/>
    <property type="match status" value="1"/>
</dbReference>
<proteinExistence type="predicted"/>
<feature type="region of interest" description="Disordered" evidence="1">
    <location>
        <begin position="555"/>
        <end position="592"/>
    </location>
</feature>
<dbReference type="InterPro" id="IPR013094">
    <property type="entry name" value="AB_hydrolase_3"/>
</dbReference>
<evidence type="ECO:0000259" key="2">
    <source>
        <dbReference type="Pfam" id="PF07859"/>
    </source>
</evidence>
<evidence type="ECO:0000313" key="4">
    <source>
        <dbReference type="Proteomes" id="UP001648503"/>
    </source>
</evidence>
<feature type="region of interest" description="Disordered" evidence="1">
    <location>
        <begin position="519"/>
        <end position="543"/>
    </location>
</feature>
<feature type="compositionally biased region" description="Polar residues" evidence="1">
    <location>
        <begin position="724"/>
        <end position="733"/>
    </location>
</feature>
<protein>
    <recommendedName>
        <fullName evidence="2">Alpha/beta hydrolase fold-3 domain-containing protein</fullName>
    </recommendedName>
</protein>
<feature type="region of interest" description="Disordered" evidence="1">
    <location>
        <begin position="716"/>
        <end position="735"/>
    </location>
</feature>
<organism evidence="3 4">
    <name type="scientific">Batrachochytrium salamandrivorans</name>
    <dbReference type="NCBI Taxonomy" id="1357716"/>
    <lineage>
        <taxon>Eukaryota</taxon>
        <taxon>Fungi</taxon>
        <taxon>Fungi incertae sedis</taxon>
        <taxon>Chytridiomycota</taxon>
        <taxon>Chytridiomycota incertae sedis</taxon>
        <taxon>Chytridiomycetes</taxon>
        <taxon>Rhizophydiales</taxon>
        <taxon>Rhizophydiales incertae sedis</taxon>
        <taxon>Batrachochytrium</taxon>
    </lineage>
</organism>
<reference evidence="3 4" key="1">
    <citation type="submission" date="2021-02" db="EMBL/GenBank/DDBJ databases">
        <title>Variation within the Batrachochytrium salamandrivorans European outbreak.</title>
        <authorList>
            <person name="Kelly M."/>
            <person name="Pasmans F."/>
            <person name="Shea T.P."/>
            <person name="Munoz J.F."/>
            <person name="Carranza S."/>
            <person name="Cuomo C.A."/>
            <person name="Martel A."/>
        </authorList>
    </citation>
    <scope>NUCLEOTIDE SEQUENCE [LARGE SCALE GENOMIC DNA]</scope>
    <source>
        <strain evidence="3 4">AMFP18/2</strain>
    </source>
</reference>
<gene>
    <name evidence="3" type="ORF">BASA50_002785</name>
</gene>
<feature type="domain" description="Alpha/beta hydrolase fold-3" evidence="2">
    <location>
        <begin position="445"/>
        <end position="521"/>
    </location>
</feature>
<accession>A0ABQ8FKA7</accession>
<dbReference type="Gene3D" id="3.40.50.1820">
    <property type="entry name" value="alpha/beta hydrolase"/>
    <property type="match status" value="1"/>
</dbReference>
<dbReference type="InterPro" id="IPR029058">
    <property type="entry name" value="AB_hydrolase_fold"/>
</dbReference>